<comment type="catalytic activity">
    <reaction evidence="8">
        <text>L-glutamate + ATP = L-glutamyl 5-phosphate + ADP</text>
        <dbReference type="Rhea" id="RHEA:14877"/>
        <dbReference type="ChEBI" id="CHEBI:29985"/>
        <dbReference type="ChEBI" id="CHEBI:30616"/>
        <dbReference type="ChEBI" id="CHEBI:58274"/>
        <dbReference type="ChEBI" id="CHEBI:456216"/>
        <dbReference type="EC" id="2.7.2.11"/>
    </reaction>
</comment>
<dbReference type="InterPro" id="IPR005715">
    <property type="entry name" value="Glu_5kinase/COase_Synthase"/>
</dbReference>
<feature type="binding site" evidence="8">
    <location>
        <begin position="181"/>
        <end position="182"/>
    </location>
    <ligand>
        <name>ATP</name>
        <dbReference type="ChEBI" id="CHEBI:30616"/>
    </ligand>
</feature>
<keyword evidence="5 8" id="KW-0547">Nucleotide-binding</keyword>
<dbReference type="Gene3D" id="2.30.130.10">
    <property type="entry name" value="PUA domain"/>
    <property type="match status" value="1"/>
</dbReference>
<reference evidence="10" key="1">
    <citation type="submission" date="2024-07" db="EMBL/GenBank/DDBJ databases">
        <authorList>
            <person name="Li X.-J."/>
            <person name="Wang X."/>
        </authorList>
    </citation>
    <scope>NUCLEOTIDE SEQUENCE</scope>
    <source>
        <strain evidence="10">HSP-536</strain>
    </source>
</reference>
<feature type="binding site" evidence="8">
    <location>
        <position position="147"/>
    </location>
    <ligand>
        <name>substrate</name>
    </ligand>
</feature>
<name>A0AB39V6F8_9FUSO</name>
<dbReference type="InterPro" id="IPR036974">
    <property type="entry name" value="PUA_sf"/>
</dbReference>
<evidence type="ECO:0000256" key="1">
    <source>
        <dbReference type="ARBA" id="ARBA00022490"/>
    </source>
</evidence>
<dbReference type="GO" id="GO:0004349">
    <property type="term" value="F:glutamate 5-kinase activity"/>
    <property type="evidence" value="ECO:0007669"/>
    <property type="project" value="UniProtKB-UniRule"/>
</dbReference>
<dbReference type="AlphaFoldDB" id="A0AB39V6F8"/>
<feature type="binding site" evidence="8">
    <location>
        <position position="60"/>
    </location>
    <ligand>
        <name>substrate</name>
    </ligand>
</feature>
<dbReference type="PROSITE" id="PS50890">
    <property type="entry name" value="PUA"/>
    <property type="match status" value="1"/>
</dbReference>
<keyword evidence="7 8" id="KW-0067">ATP-binding</keyword>
<accession>A0AB39V6F8</accession>
<dbReference type="InterPro" id="IPR001048">
    <property type="entry name" value="Asp/Glu/Uridylate_kinase"/>
</dbReference>
<protein>
    <recommendedName>
        <fullName evidence="8">Glutamate 5-kinase</fullName>
        <ecNumber evidence="8">2.7.2.11</ecNumber>
    </recommendedName>
    <alternativeName>
        <fullName evidence="8">Gamma-glutamyl kinase</fullName>
        <shortName evidence="8">GK</shortName>
    </alternativeName>
</protein>
<dbReference type="EMBL" id="CP165647">
    <property type="protein sequence ID" value="XDU62949.1"/>
    <property type="molecule type" value="Genomic_DNA"/>
</dbReference>
<evidence type="ECO:0000256" key="7">
    <source>
        <dbReference type="ARBA" id="ARBA00022840"/>
    </source>
</evidence>
<evidence type="ECO:0000256" key="8">
    <source>
        <dbReference type="HAMAP-Rule" id="MF_00456"/>
    </source>
</evidence>
<dbReference type="Pfam" id="PF00696">
    <property type="entry name" value="AA_kinase"/>
    <property type="match status" value="1"/>
</dbReference>
<feature type="domain" description="PUA" evidence="9">
    <location>
        <begin position="289"/>
        <end position="371"/>
    </location>
</feature>
<dbReference type="KEGG" id="lala:AB8B28_03605"/>
<dbReference type="GO" id="GO:0055129">
    <property type="term" value="P:L-proline biosynthetic process"/>
    <property type="evidence" value="ECO:0007669"/>
    <property type="project" value="UniProtKB-UniRule"/>
</dbReference>
<comment type="function">
    <text evidence="8">Catalyzes the transfer of a phosphate group to glutamate to form L-glutamate 5-phosphate.</text>
</comment>
<dbReference type="InterPro" id="IPR036393">
    <property type="entry name" value="AceGlu_kinase-like_sf"/>
</dbReference>
<organism evidence="10">
    <name type="scientific">Leptotrichia alba</name>
    <dbReference type="NCBI Taxonomy" id="3239304"/>
    <lineage>
        <taxon>Bacteria</taxon>
        <taxon>Fusobacteriati</taxon>
        <taxon>Fusobacteriota</taxon>
        <taxon>Fusobacteriia</taxon>
        <taxon>Fusobacteriales</taxon>
        <taxon>Leptotrichiaceae</taxon>
        <taxon>Leptotrichia</taxon>
    </lineage>
</organism>
<evidence type="ECO:0000256" key="6">
    <source>
        <dbReference type="ARBA" id="ARBA00022777"/>
    </source>
</evidence>
<dbReference type="GO" id="GO:0005829">
    <property type="term" value="C:cytosol"/>
    <property type="evidence" value="ECO:0007669"/>
    <property type="project" value="TreeGrafter"/>
</dbReference>
<evidence type="ECO:0000259" key="9">
    <source>
        <dbReference type="SMART" id="SM00359"/>
    </source>
</evidence>
<dbReference type="NCBIfam" id="TIGR01027">
    <property type="entry name" value="proB"/>
    <property type="match status" value="1"/>
</dbReference>
<comment type="similarity">
    <text evidence="8">Belongs to the glutamate 5-kinase family.</text>
</comment>
<dbReference type="InterPro" id="IPR011529">
    <property type="entry name" value="Glu_5kinase"/>
</dbReference>
<dbReference type="PRINTS" id="PR00474">
    <property type="entry name" value="GLU5KINASE"/>
</dbReference>
<dbReference type="InterPro" id="IPR041739">
    <property type="entry name" value="G5K_ProB"/>
</dbReference>
<dbReference type="RefSeq" id="WP_369716857.1">
    <property type="nucleotide sequence ID" value="NZ_CP165647.1"/>
</dbReference>
<proteinExistence type="inferred from homology"/>
<evidence type="ECO:0000256" key="2">
    <source>
        <dbReference type="ARBA" id="ARBA00022605"/>
    </source>
</evidence>
<dbReference type="HAMAP" id="MF_00456">
    <property type="entry name" value="ProB"/>
    <property type="match status" value="1"/>
</dbReference>
<keyword evidence="4 8" id="KW-0808">Transferase</keyword>
<dbReference type="GO" id="GO:0003723">
    <property type="term" value="F:RNA binding"/>
    <property type="evidence" value="ECO:0007669"/>
    <property type="project" value="InterPro"/>
</dbReference>
<dbReference type="InterPro" id="IPR001057">
    <property type="entry name" value="Glu/AcGlu_kinase"/>
</dbReference>
<dbReference type="SUPFAM" id="SSF53633">
    <property type="entry name" value="Carbamate kinase-like"/>
    <property type="match status" value="1"/>
</dbReference>
<dbReference type="InterPro" id="IPR015947">
    <property type="entry name" value="PUA-like_sf"/>
</dbReference>
<dbReference type="Pfam" id="PF01472">
    <property type="entry name" value="PUA"/>
    <property type="match status" value="1"/>
</dbReference>
<comment type="pathway">
    <text evidence="8">Amino-acid biosynthesis; L-proline biosynthesis; L-glutamate 5-semialdehyde from L-glutamate: step 1/2.</text>
</comment>
<comment type="subcellular location">
    <subcellularLocation>
        <location evidence="8">Cytoplasm</location>
    </subcellularLocation>
</comment>
<dbReference type="InterPro" id="IPR002478">
    <property type="entry name" value="PUA"/>
</dbReference>
<keyword evidence="1 8" id="KW-0963">Cytoplasm</keyword>
<sequence>MKNRNTREEILENIQRIVVKVGTSTLTNENGHLDIEKIRKIVLELSNLQDKGYDVILVSSGAVGAGMGLLNINEKPKTLAEKQMLSAVGQVSLMQIYQTLFKEHNKIVGQLLLTKEEFSNRKRYLNMRNVCNAFLKRKIIPIINENDAIVSNALKIKVGDNDTMSALVSGLIDADLLIILSDIDGLYNKNPRKYEDANLIHIVGDINEDIKKMAGAEGSKFGTGGMITKIIAAEMVTKIGTSLVIASGDEPKNITRIVEKENIGTLFVKKNKKISLRKYWLAYGPSKEGALTIDNGAKTALKNGKSLLSVGIKSVEGTFDKGAIVEIEDFEGKVIATGISNYSSEEINLIKGEQSENIEEILGYKYDDAIIHIDNVAMKK</sequence>
<dbReference type="PANTHER" id="PTHR43654">
    <property type="entry name" value="GLUTAMATE 5-KINASE"/>
    <property type="match status" value="1"/>
</dbReference>
<dbReference type="PIRSF" id="PIRSF000729">
    <property type="entry name" value="GK"/>
    <property type="match status" value="1"/>
</dbReference>
<dbReference type="InterPro" id="IPR019797">
    <property type="entry name" value="Glutamate_5-kinase_CS"/>
</dbReference>
<dbReference type="PANTHER" id="PTHR43654:SF1">
    <property type="entry name" value="ISOPENTENYL PHOSPHATE KINASE"/>
    <property type="match status" value="1"/>
</dbReference>
<dbReference type="PROSITE" id="PS00902">
    <property type="entry name" value="GLUTAMATE_5_KINASE"/>
    <property type="match status" value="1"/>
</dbReference>
<feature type="binding site" evidence="8">
    <location>
        <position position="161"/>
    </location>
    <ligand>
        <name>substrate</name>
    </ligand>
</feature>
<feature type="binding site" evidence="8">
    <location>
        <position position="20"/>
    </location>
    <ligand>
        <name>ATP</name>
        <dbReference type="ChEBI" id="CHEBI:30616"/>
    </ligand>
</feature>
<keyword evidence="3 8" id="KW-0641">Proline biosynthesis</keyword>
<dbReference type="SMART" id="SM00359">
    <property type="entry name" value="PUA"/>
    <property type="match status" value="1"/>
</dbReference>
<dbReference type="FunFam" id="3.40.1160.10:FF:000018">
    <property type="entry name" value="Glutamate 5-kinase"/>
    <property type="match status" value="1"/>
</dbReference>
<dbReference type="SUPFAM" id="SSF88697">
    <property type="entry name" value="PUA domain-like"/>
    <property type="match status" value="1"/>
</dbReference>
<dbReference type="FunFam" id="2.30.130.10:FF:000007">
    <property type="entry name" value="Glutamate 5-kinase"/>
    <property type="match status" value="1"/>
</dbReference>
<gene>
    <name evidence="8 10" type="primary">proB</name>
    <name evidence="10" type="ORF">AB8B28_03605</name>
</gene>
<feature type="binding site" evidence="8">
    <location>
        <begin position="223"/>
        <end position="229"/>
    </location>
    <ligand>
        <name>ATP</name>
        <dbReference type="ChEBI" id="CHEBI:30616"/>
    </ligand>
</feature>
<dbReference type="EC" id="2.7.2.11" evidence="8"/>
<evidence type="ECO:0000313" key="10">
    <source>
        <dbReference type="EMBL" id="XDU62949.1"/>
    </source>
</evidence>
<evidence type="ECO:0000256" key="3">
    <source>
        <dbReference type="ARBA" id="ARBA00022650"/>
    </source>
</evidence>
<dbReference type="CDD" id="cd04242">
    <property type="entry name" value="AAK_G5K_ProB"/>
    <property type="match status" value="1"/>
</dbReference>
<keyword evidence="2 8" id="KW-0028">Amino-acid biosynthesis</keyword>
<dbReference type="CDD" id="cd21157">
    <property type="entry name" value="PUA_G5K"/>
    <property type="match status" value="1"/>
</dbReference>
<evidence type="ECO:0000256" key="4">
    <source>
        <dbReference type="ARBA" id="ARBA00022679"/>
    </source>
</evidence>
<dbReference type="GO" id="GO:0005524">
    <property type="term" value="F:ATP binding"/>
    <property type="evidence" value="ECO:0007669"/>
    <property type="project" value="UniProtKB-KW"/>
</dbReference>
<dbReference type="Gene3D" id="3.40.1160.10">
    <property type="entry name" value="Acetylglutamate kinase-like"/>
    <property type="match status" value="2"/>
</dbReference>
<keyword evidence="6 8" id="KW-0418">Kinase</keyword>
<evidence type="ECO:0000256" key="5">
    <source>
        <dbReference type="ARBA" id="ARBA00022741"/>
    </source>
</evidence>